<protein>
    <recommendedName>
        <fullName evidence="1">Abortive phage infection protein C-terminal domain-containing protein</fullName>
    </recommendedName>
</protein>
<organism evidence="2 3">
    <name type="scientific">Breznakia pachnodae</name>
    <dbReference type="NCBI Taxonomy" id="265178"/>
    <lineage>
        <taxon>Bacteria</taxon>
        <taxon>Bacillati</taxon>
        <taxon>Bacillota</taxon>
        <taxon>Erysipelotrichia</taxon>
        <taxon>Erysipelotrichales</taxon>
        <taxon>Erysipelotrichaceae</taxon>
        <taxon>Breznakia</taxon>
    </lineage>
</organism>
<keyword evidence="3" id="KW-1185">Reference proteome</keyword>
<comment type="caution">
    <text evidence="2">The sequence shown here is derived from an EMBL/GenBank/DDBJ whole genome shotgun (WGS) entry which is preliminary data.</text>
</comment>
<dbReference type="Pfam" id="PF10592">
    <property type="entry name" value="AIPR"/>
    <property type="match status" value="1"/>
</dbReference>
<dbReference type="RefSeq" id="WP_307409570.1">
    <property type="nucleotide sequence ID" value="NZ_JAUSUR010000005.1"/>
</dbReference>
<evidence type="ECO:0000259" key="1">
    <source>
        <dbReference type="Pfam" id="PF10592"/>
    </source>
</evidence>
<reference evidence="2 3" key="1">
    <citation type="submission" date="2023-07" db="EMBL/GenBank/DDBJ databases">
        <title>Genomic Encyclopedia of Type Strains, Phase IV (KMG-IV): sequencing the most valuable type-strain genomes for metagenomic binning, comparative biology and taxonomic classification.</title>
        <authorList>
            <person name="Goeker M."/>
        </authorList>
    </citation>
    <scope>NUCLEOTIDE SEQUENCE [LARGE SCALE GENOMIC DNA]</scope>
    <source>
        <strain evidence="2 3">DSM 16784</strain>
    </source>
</reference>
<gene>
    <name evidence="2" type="ORF">J2S15_002942</name>
</gene>
<dbReference type="InterPro" id="IPR018891">
    <property type="entry name" value="AIPR_C"/>
</dbReference>
<proteinExistence type="predicted"/>
<feature type="domain" description="Abortive phage infection protein C-terminal" evidence="1">
    <location>
        <begin position="257"/>
        <end position="577"/>
    </location>
</feature>
<evidence type="ECO:0000313" key="2">
    <source>
        <dbReference type="EMBL" id="MDQ0362189.1"/>
    </source>
</evidence>
<evidence type="ECO:0000313" key="3">
    <source>
        <dbReference type="Proteomes" id="UP001230220"/>
    </source>
</evidence>
<name>A0ABU0E5L3_9FIRM</name>
<sequence>MRKKYLNNIKKIIEDILILEDCEYDSNDINKIIVDSDTKAINSIILSPNSLERKYILFFYLDEYESPKKSIKDIEESSKDDEVDEKVINTEKELMMEFDEQIENLFNYLDTNQTNGEYPDIDNFKGNIENREFEIKTVFLVPTVKETIALENNSLYKNRIVKKFKDSFNKKLNKREMGNTIVQKNISYSIQQFNVSLDGSYKIEIIDRIRALEFSKKISIDQKRKKNITVISRVYYAKLKDIVELYNNIGSNLFSFNIRYGVKDILSVDSEIIKTLEEDPKNFAFFNNGISMFVDKENLNCSNQYDSIEVTFKNNNISVVNGAQTITAASNFFFKNNSDKIKAAEKDAFVLLKVLTIDGENVSSFKDDHVKKFIDNTTIALNRQKPIKEEDINYLNPFVVLFNSTSALMKYKTVIIGKKGEKEFLEESKVISLPIFARLCTAYLEKNPGDARSKSTKALLEIKEDPETGIKLFDNKELFVIDKDNLNSAKVYRKIYDENYKPLYFAFELYSKLDGIIKKAKQLDEVSNDKNLFTIIANGKLMFLSYIINRLNNPKLEKNKKFDDFNVDIKWINDNLDEMVILNIAKTYNSLLEEGYMLSSNDFKGNIKKFDELLKTELPPKE</sequence>
<dbReference type="EMBL" id="JAUSUR010000005">
    <property type="protein sequence ID" value="MDQ0362189.1"/>
    <property type="molecule type" value="Genomic_DNA"/>
</dbReference>
<dbReference type="Proteomes" id="UP001230220">
    <property type="component" value="Unassembled WGS sequence"/>
</dbReference>
<accession>A0ABU0E5L3</accession>